<comment type="caution">
    <text evidence="2">The sequence shown here is derived from an EMBL/GenBank/DDBJ whole genome shotgun (WGS) entry which is preliminary data.</text>
</comment>
<name>W7J2I9_9PSEU</name>
<feature type="region of interest" description="Disordered" evidence="1">
    <location>
        <begin position="1"/>
        <end position="37"/>
    </location>
</feature>
<evidence type="ECO:0000313" key="2">
    <source>
        <dbReference type="EMBL" id="EWC63282.1"/>
    </source>
</evidence>
<protein>
    <submittedName>
        <fullName evidence="2">Uncharacterized protein</fullName>
    </submittedName>
</protein>
<reference evidence="2 3" key="1">
    <citation type="journal article" date="2014" name="Genome Announc.">
        <title>Draft Genome Sequence of the Antitrypanosomally Active Sponge-Associated Bacterium Actinokineospora sp. Strain EG49.</title>
        <authorList>
            <person name="Harjes J."/>
            <person name="Ryu T."/>
            <person name="Abdelmohsen U.R."/>
            <person name="Moitinho-Silva L."/>
            <person name="Horn H."/>
            <person name="Ravasi T."/>
            <person name="Hentschel U."/>
        </authorList>
    </citation>
    <scope>NUCLEOTIDE SEQUENCE [LARGE SCALE GENOMIC DNA]</scope>
    <source>
        <strain evidence="2 3">EG49</strain>
    </source>
</reference>
<evidence type="ECO:0000313" key="3">
    <source>
        <dbReference type="Proteomes" id="UP000019277"/>
    </source>
</evidence>
<gene>
    <name evidence="2" type="ORF">UO65_1496</name>
</gene>
<evidence type="ECO:0000256" key="1">
    <source>
        <dbReference type="SAM" id="MobiDB-lite"/>
    </source>
</evidence>
<proteinExistence type="predicted"/>
<dbReference type="Proteomes" id="UP000019277">
    <property type="component" value="Unassembled WGS sequence"/>
</dbReference>
<accession>W7J2I9</accession>
<dbReference type="EMBL" id="AYXG01000051">
    <property type="protein sequence ID" value="EWC63282.1"/>
    <property type="molecule type" value="Genomic_DNA"/>
</dbReference>
<dbReference type="AlphaFoldDB" id="W7J2I9"/>
<sequence>MDAPAQSVRTPPGSTTVTPMPSGATSRASTDTDTGTRRQVVVDAVAALLT</sequence>
<keyword evidence="3" id="KW-1185">Reference proteome</keyword>
<feature type="compositionally biased region" description="Polar residues" evidence="1">
    <location>
        <begin position="7"/>
        <end position="33"/>
    </location>
</feature>
<organism evidence="2 3">
    <name type="scientific">Actinokineospora spheciospongiae</name>
    <dbReference type="NCBI Taxonomy" id="909613"/>
    <lineage>
        <taxon>Bacteria</taxon>
        <taxon>Bacillati</taxon>
        <taxon>Actinomycetota</taxon>
        <taxon>Actinomycetes</taxon>
        <taxon>Pseudonocardiales</taxon>
        <taxon>Pseudonocardiaceae</taxon>
        <taxon>Actinokineospora</taxon>
    </lineage>
</organism>